<evidence type="ECO:0000313" key="2">
    <source>
        <dbReference type="Proteomes" id="UP000737402"/>
    </source>
</evidence>
<dbReference type="EMBL" id="JAFBED010000010">
    <property type="protein sequence ID" value="MBM7621771.1"/>
    <property type="molecule type" value="Genomic_DNA"/>
</dbReference>
<dbReference type="Proteomes" id="UP000737402">
    <property type="component" value="Unassembled WGS sequence"/>
</dbReference>
<organism evidence="1 2">
    <name type="scientific">Sutcliffiella tianshenii</name>
    <dbReference type="NCBI Taxonomy" id="1463404"/>
    <lineage>
        <taxon>Bacteria</taxon>
        <taxon>Bacillati</taxon>
        <taxon>Bacillota</taxon>
        <taxon>Bacilli</taxon>
        <taxon>Bacillales</taxon>
        <taxon>Bacillaceae</taxon>
        <taxon>Sutcliffiella</taxon>
    </lineage>
</organism>
<keyword evidence="2" id="KW-1185">Reference proteome</keyword>
<protein>
    <submittedName>
        <fullName evidence="1">Uncharacterized protein</fullName>
    </submittedName>
</protein>
<sequence>MKKKRIEELHNQLPPESSMDLFKIKVTAKNMEANTPITISFIRFILSIPHIIFRYKLRHRLIAPVPHLC</sequence>
<proteinExistence type="predicted"/>
<comment type="caution">
    <text evidence="1">The sequence shown here is derived from an EMBL/GenBank/DDBJ whole genome shotgun (WGS) entry which is preliminary data.</text>
</comment>
<evidence type="ECO:0000313" key="1">
    <source>
        <dbReference type="EMBL" id="MBM7621771.1"/>
    </source>
</evidence>
<reference evidence="1 2" key="1">
    <citation type="submission" date="2021-01" db="EMBL/GenBank/DDBJ databases">
        <title>Genomic Encyclopedia of Type Strains, Phase IV (KMG-IV): sequencing the most valuable type-strain genomes for metagenomic binning, comparative biology and taxonomic classification.</title>
        <authorList>
            <person name="Goeker M."/>
        </authorList>
    </citation>
    <scope>NUCLEOTIDE SEQUENCE [LARGE SCALE GENOMIC DNA]</scope>
    <source>
        <strain evidence="1 2">DSM 25879</strain>
    </source>
</reference>
<accession>A0ABS2P4J2</accession>
<name>A0ABS2P4J2_9BACI</name>
<gene>
    <name evidence="1" type="ORF">JOC95_003679</name>
</gene>
<dbReference type="RefSeq" id="WP_224838805.1">
    <property type="nucleotide sequence ID" value="NZ_JAFBED010000010.1"/>
</dbReference>